<dbReference type="SUPFAM" id="SSF52768">
    <property type="entry name" value="Arginase/deacetylase"/>
    <property type="match status" value="1"/>
</dbReference>
<dbReference type="InterPro" id="IPR023696">
    <property type="entry name" value="Ureohydrolase_dom_sf"/>
</dbReference>
<evidence type="ECO:0000259" key="2">
    <source>
        <dbReference type="Pfam" id="PF00850"/>
    </source>
</evidence>
<accession>A0ABV5HVS5</accession>
<dbReference type="RefSeq" id="WP_377066314.1">
    <property type="nucleotide sequence ID" value="NZ_JBHMEC010000002.1"/>
</dbReference>
<dbReference type="PRINTS" id="PR01270">
    <property type="entry name" value="HDASUPER"/>
</dbReference>
<dbReference type="InterPro" id="IPR023801">
    <property type="entry name" value="His_deacetylse_dom"/>
</dbReference>
<name>A0ABV5HVS5_9RHOB</name>
<dbReference type="PANTHER" id="PTHR10625:SF10">
    <property type="entry name" value="HISTONE DEACETYLASE HDAC1"/>
    <property type="match status" value="1"/>
</dbReference>
<dbReference type="CDD" id="cd11599">
    <property type="entry name" value="HDAC_classII_2"/>
    <property type="match status" value="1"/>
</dbReference>
<dbReference type="Pfam" id="PF00850">
    <property type="entry name" value="Hist_deacetyl"/>
    <property type="match status" value="1"/>
</dbReference>
<comment type="caution">
    <text evidence="3">The sequence shown here is derived from an EMBL/GenBank/DDBJ whole genome shotgun (WGS) entry which is preliminary data.</text>
</comment>
<sequence>MTTALITHPDCLRHETPQGHPEQVARLARVLAALEGKAVTRVTAPMVAEDDLLRVHPKAYVEAIRAAAPAEGLAQIDADTWMSPGSLDAAHRAAGGAVRAVDLVLAGEAGNAFVAARPPGHHAERETAMGFCLFGNVALAAKHALDHHGLARVAVVDFDVHHGNGTQDLLEDEARALFISSHQFPLWPGTGTADETGPHDTVMNLPIAPGTGSEEFRRLYEDKVFPRIEAFAPDLILVSAGFDAHRDDPLADLRLETEDFVWITDRLCDLADSLCGGRLVSCLEGGYDLDALAESAAAHVDVLIARGAG</sequence>
<feature type="domain" description="Histone deacetylase" evidence="2">
    <location>
        <begin position="20"/>
        <end position="302"/>
    </location>
</feature>
<gene>
    <name evidence="3" type="ORF">ACFFU4_01470</name>
</gene>
<evidence type="ECO:0000313" key="3">
    <source>
        <dbReference type="EMBL" id="MFB9148417.1"/>
    </source>
</evidence>
<protein>
    <submittedName>
        <fullName evidence="3">Histone deacetylase family protein</fullName>
    </submittedName>
</protein>
<dbReference type="InterPro" id="IPR000286">
    <property type="entry name" value="HDACs"/>
</dbReference>
<reference evidence="3 4" key="1">
    <citation type="submission" date="2024-09" db="EMBL/GenBank/DDBJ databases">
        <authorList>
            <person name="Sun Q."/>
            <person name="Mori K."/>
        </authorList>
    </citation>
    <scope>NUCLEOTIDE SEQUENCE [LARGE SCALE GENOMIC DNA]</scope>
    <source>
        <strain evidence="3 4">CECT 9424</strain>
    </source>
</reference>
<dbReference type="EMBL" id="JBHMEC010000002">
    <property type="protein sequence ID" value="MFB9148417.1"/>
    <property type="molecule type" value="Genomic_DNA"/>
</dbReference>
<proteinExistence type="inferred from homology"/>
<organism evidence="3 4">
    <name type="scientific">Roseovarius ramblicola</name>
    <dbReference type="NCBI Taxonomy" id="2022336"/>
    <lineage>
        <taxon>Bacteria</taxon>
        <taxon>Pseudomonadati</taxon>
        <taxon>Pseudomonadota</taxon>
        <taxon>Alphaproteobacteria</taxon>
        <taxon>Rhodobacterales</taxon>
        <taxon>Roseobacteraceae</taxon>
        <taxon>Roseovarius</taxon>
    </lineage>
</organism>
<keyword evidence="4" id="KW-1185">Reference proteome</keyword>
<dbReference type="PANTHER" id="PTHR10625">
    <property type="entry name" value="HISTONE DEACETYLASE HDAC1-RELATED"/>
    <property type="match status" value="1"/>
</dbReference>
<comment type="similarity">
    <text evidence="1">Belongs to the histone deacetylase family.</text>
</comment>
<dbReference type="Proteomes" id="UP001589670">
    <property type="component" value="Unassembled WGS sequence"/>
</dbReference>
<evidence type="ECO:0000313" key="4">
    <source>
        <dbReference type="Proteomes" id="UP001589670"/>
    </source>
</evidence>
<dbReference type="InterPro" id="IPR037138">
    <property type="entry name" value="His_deacetylse_dom_sf"/>
</dbReference>
<evidence type="ECO:0000256" key="1">
    <source>
        <dbReference type="ARBA" id="ARBA00005947"/>
    </source>
</evidence>
<dbReference type="Gene3D" id="3.40.800.20">
    <property type="entry name" value="Histone deacetylase domain"/>
    <property type="match status" value="1"/>
</dbReference>